<dbReference type="EMBL" id="JYDU01000003">
    <property type="protein sequence ID" value="KRY01386.1"/>
    <property type="molecule type" value="Genomic_DNA"/>
</dbReference>
<dbReference type="InterPro" id="IPR057852">
    <property type="entry name" value="Beta-prop_WDR11_1st"/>
</dbReference>
<evidence type="ECO:0000313" key="8">
    <source>
        <dbReference type="Proteomes" id="UP000054815"/>
    </source>
</evidence>
<dbReference type="Pfam" id="PF23751">
    <property type="entry name" value="Beta-prop_WDR11_1st"/>
    <property type="match status" value="1"/>
</dbReference>
<dbReference type="InterPro" id="IPR057853">
    <property type="entry name" value="Beta-prop_WDR11_2nd"/>
</dbReference>
<comment type="caution">
    <text evidence="6">The sequence shown here is derived from an EMBL/GenBank/DDBJ whole genome shotgun (WGS) entry which is preliminary data.</text>
</comment>
<feature type="compositionally biased region" description="Low complexity" evidence="1">
    <location>
        <begin position="249"/>
        <end position="281"/>
    </location>
</feature>
<dbReference type="PANTHER" id="PTHR14593:SF5">
    <property type="entry name" value="WD REPEAT-CONTAINING PROTEIN 11"/>
    <property type="match status" value="1"/>
</dbReference>
<accession>A0A0V1DYW0</accession>
<dbReference type="InterPro" id="IPR057854">
    <property type="entry name" value="TPR_WDR11"/>
</dbReference>
<reference evidence="7 8" key="1">
    <citation type="submission" date="2015-01" db="EMBL/GenBank/DDBJ databases">
        <title>Evolution of Trichinella species and genotypes.</title>
        <authorList>
            <person name="Korhonen P.K."/>
            <person name="Edoardo P."/>
            <person name="Giuseppe L.R."/>
            <person name="Gasser R.B."/>
        </authorList>
    </citation>
    <scope>NUCLEOTIDE SEQUENCE [LARGE SCALE GENOMIC DNA]</scope>
    <source>
        <strain evidence="6">ISS13</strain>
        <strain evidence="5">ISS141</strain>
    </source>
</reference>
<feature type="domain" description="WDR11 second beta-propeller" evidence="3">
    <location>
        <begin position="500"/>
        <end position="773"/>
    </location>
</feature>
<evidence type="ECO:0000256" key="1">
    <source>
        <dbReference type="SAM" id="MobiDB-lite"/>
    </source>
</evidence>
<evidence type="ECO:0000259" key="4">
    <source>
        <dbReference type="Pfam" id="PF23753"/>
    </source>
</evidence>
<name>A0A0V1DYW0_TRIPS</name>
<dbReference type="Gene3D" id="2.130.10.10">
    <property type="entry name" value="YVTN repeat-like/Quinoprotein amine dehydrogenase"/>
    <property type="match status" value="3"/>
</dbReference>
<dbReference type="Pfam" id="PF23752">
    <property type="entry name" value="Beta-prop_WDR11_2nd"/>
    <property type="match status" value="1"/>
</dbReference>
<evidence type="ECO:0000313" key="6">
    <source>
        <dbReference type="EMBL" id="KRY66763.1"/>
    </source>
</evidence>
<feature type="region of interest" description="Disordered" evidence="1">
    <location>
        <begin position="245"/>
        <end position="283"/>
    </location>
</feature>
<dbReference type="Proteomes" id="UP000054815">
    <property type="component" value="Unassembled WGS sequence"/>
</dbReference>
<feature type="domain" description="WDR11 TPR" evidence="4">
    <location>
        <begin position="1006"/>
        <end position="1141"/>
    </location>
</feature>
<dbReference type="AlphaFoldDB" id="A0A0V1DYW0"/>
<dbReference type="PROSITE" id="PS51257">
    <property type="entry name" value="PROKAR_LIPOPROTEIN"/>
    <property type="match status" value="1"/>
</dbReference>
<feature type="region of interest" description="Disordered" evidence="1">
    <location>
        <begin position="661"/>
        <end position="681"/>
    </location>
</feature>
<dbReference type="PANTHER" id="PTHR14593">
    <property type="entry name" value="WD REPEAT-CONTAINING PROTEIN 11"/>
    <property type="match status" value="1"/>
</dbReference>
<dbReference type="SUPFAM" id="SSF50978">
    <property type="entry name" value="WD40 repeat-like"/>
    <property type="match status" value="3"/>
</dbReference>
<protein>
    <submittedName>
        <fullName evidence="6">WD repeat-containing protein 11</fullName>
    </submittedName>
</protein>
<feature type="compositionally biased region" description="Low complexity" evidence="1">
    <location>
        <begin position="667"/>
        <end position="681"/>
    </location>
</feature>
<evidence type="ECO:0000313" key="5">
    <source>
        <dbReference type="EMBL" id="KRY01386.1"/>
    </source>
</evidence>
<evidence type="ECO:0000313" key="7">
    <source>
        <dbReference type="Proteomes" id="UP000054632"/>
    </source>
</evidence>
<evidence type="ECO:0000259" key="3">
    <source>
        <dbReference type="Pfam" id="PF23752"/>
    </source>
</evidence>
<dbReference type="Pfam" id="PF23753">
    <property type="entry name" value="TPR_WDR11"/>
    <property type="match status" value="1"/>
</dbReference>
<organism evidence="6 7">
    <name type="scientific">Trichinella pseudospiralis</name>
    <name type="common">Parasitic roundworm</name>
    <dbReference type="NCBI Taxonomy" id="6337"/>
    <lineage>
        <taxon>Eukaryota</taxon>
        <taxon>Metazoa</taxon>
        <taxon>Ecdysozoa</taxon>
        <taxon>Nematoda</taxon>
        <taxon>Enoplea</taxon>
        <taxon>Dorylaimia</taxon>
        <taxon>Trichinellida</taxon>
        <taxon>Trichinellidae</taxon>
        <taxon>Trichinella</taxon>
    </lineage>
</organism>
<dbReference type="STRING" id="6337.A0A0V1DYW0"/>
<dbReference type="InterPro" id="IPR039694">
    <property type="entry name" value="WDR11"/>
</dbReference>
<dbReference type="GO" id="GO:0005737">
    <property type="term" value="C:cytoplasm"/>
    <property type="evidence" value="ECO:0007669"/>
    <property type="project" value="TreeGrafter"/>
</dbReference>
<dbReference type="InterPro" id="IPR015943">
    <property type="entry name" value="WD40/YVTN_repeat-like_dom_sf"/>
</dbReference>
<feature type="domain" description="WDR11 first beta-propeller" evidence="2">
    <location>
        <begin position="12"/>
        <end position="178"/>
    </location>
</feature>
<evidence type="ECO:0000259" key="2">
    <source>
        <dbReference type="Pfam" id="PF23751"/>
    </source>
</evidence>
<dbReference type="Proteomes" id="UP000054632">
    <property type="component" value="Unassembled WGS sequence"/>
</dbReference>
<dbReference type="InterPro" id="IPR036322">
    <property type="entry name" value="WD40_repeat_dom_sf"/>
</dbReference>
<gene>
    <name evidence="6" type="primary">Wdr11</name>
    <name evidence="6" type="ORF">T4A_4852</name>
    <name evidence="5" type="ORF">T4E_4543</name>
</gene>
<sequence>MSKVITGVLHSKNGGCIDWGWHGFVAYGCHSFVVVIHAKTMTAVQTLPGHVGKVIKVRWSREDSLRNATDFHDWYLRLASADSLGRIVVWNVLQAQMRCEFGESNAAVVDMQWLCCQDASPDLLLALHGPATLILWNGDQGTQLWRVAYTDVFIGFSIDPFQLSRIAFLNAAGNLLLIEDFSVSTTPSGQTTKQYRLTQANEATTINMPESVADFHSKRSAVSLSIKNQLVKALGSSSSVSIGNNAKINNSSDNANNNNSSSNSNNNSNSSSNSNNNNDNSMVEWSSMMNSDEVTTSSQHEICCRQLVYQPSRRGHLFLVYSREIVLINVDRMLPVLHLTFDRGASAILCILPCRQRDAFYMCQENGGLSLRACRYSNDGAEVDKPVTMFYETVCYLENQRHLVKSWFPVGVCLAPDCELRLVAVMGNGRLCRYDVEPIVEPAPTSSALSTWYTLSQLASQWNQWAWPARLTLACVRYPLGGSPTIVRSCPSRGRNGEQLILVGNQDGVVQLVDADRGELERDFGLHSCPVVCLEWVGVDHFVSCACLQNFTASSTHLVRNELFYVDIRSGRAKILRPECDESAIEMIKVSHFYSYLAIAFRRQPMEIWDLKSFRLLKKMSRRCPIVVDMAWSTKHHHVQRLNVDIDAGGLVVDSKEEMNDLDNDETTQGSSSSQQQQQSSTGVLYRENLVVLDHENHLWHVVVKGLHVKDGCEVQTQWTGTSGQMSAMAWKEDLLVFGDSDGRFCAWNLQCKTSSCKSSDLGEIRSLQFCPRPADFTVLALQAEGASVWNPHKLICLSKLRLDTIGLRVLDLSLLESGVPILLTTDGCARVYDAGFSTLASNNERLLVDRLFCPTLCSKHSTALLKYTLLEQVALDEPVQRLFETVIERLEQSSIDELQRSILLKQFHCLGEQAVSGVVESNSSNVIGRCRRVAQLFGEQWEENFWTVVQDALEPLSNKTVRVPNCLDYLFPSEQFRRVEWAALSSSICESNSICSSTSDGGRQRRNHVATLVLLGRLDTAMQLLLAETANPSHADHYENSLKACLLAADRSSTNCRSTIKLVATNCIAAGRLLDGIWLLCLIDKQLDACRYLQSFGYWEQSVWLAKVALDEQHCAEVMLKWAEHLSSTESCQKTLTLLVLAFLKQWDMVVQMLLDIGQTVVAWLLVRAIQRTTDDSSIKPDSLDRLNKSIQALRIKYGYTVDIVDAL</sequence>
<dbReference type="EMBL" id="JYDR01000157">
    <property type="protein sequence ID" value="KRY66763.1"/>
    <property type="molecule type" value="Genomic_DNA"/>
</dbReference>
<proteinExistence type="predicted"/>